<accession>A0A8X6NA71</accession>
<gene>
    <name evidence="1" type="ORF">NPIL_305401</name>
</gene>
<name>A0A8X6NA71_NEPPI</name>
<dbReference type="AlphaFoldDB" id="A0A8X6NA71"/>
<dbReference type="Proteomes" id="UP000887013">
    <property type="component" value="Unassembled WGS sequence"/>
</dbReference>
<sequence length="66" mass="7706">MALKLFEGVEPSLEITMTMYDIQQRVKIFEFSVPMVHQLFKLKENTVNILKPHYLRGLPGKDSQNL</sequence>
<dbReference type="EMBL" id="BMAW01102198">
    <property type="protein sequence ID" value="GFT03141.1"/>
    <property type="molecule type" value="Genomic_DNA"/>
</dbReference>
<keyword evidence="2" id="KW-1185">Reference proteome</keyword>
<proteinExistence type="predicted"/>
<evidence type="ECO:0000313" key="2">
    <source>
        <dbReference type="Proteomes" id="UP000887013"/>
    </source>
</evidence>
<organism evidence="1 2">
    <name type="scientific">Nephila pilipes</name>
    <name type="common">Giant wood spider</name>
    <name type="synonym">Nephila maculata</name>
    <dbReference type="NCBI Taxonomy" id="299642"/>
    <lineage>
        <taxon>Eukaryota</taxon>
        <taxon>Metazoa</taxon>
        <taxon>Ecdysozoa</taxon>
        <taxon>Arthropoda</taxon>
        <taxon>Chelicerata</taxon>
        <taxon>Arachnida</taxon>
        <taxon>Araneae</taxon>
        <taxon>Araneomorphae</taxon>
        <taxon>Entelegynae</taxon>
        <taxon>Araneoidea</taxon>
        <taxon>Nephilidae</taxon>
        <taxon>Nephila</taxon>
    </lineage>
</organism>
<reference evidence="1" key="1">
    <citation type="submission" date="2020-08" db="EMBL/GenBank/DDBJ databases">
        <title>Multicomponent nature underlies the extraordinary mechanical properties of spider dragline silk.</title>
        <authorList>
            <person name="Kono N."/>
            <person name="Nakamura H."/>
            <person name="Mori M."/>
            <person name="Yoshida Y."/>
            <person name="Ohtoshi R."/>
            <person name="Malay A.D."/>
            <person name="Moran D.A.P."/>
            <person name="Tomita M."/>
            <person name="Numata K."/>
            <person name="Arakawa K."/>
        </authorList>
    </citation>
    <scope>NUCLEOTIDE SEQUENCE</scope>
</reference>
<comment type="caution">
    <text evidence="1">The sequence shown here is derived from an EMBL/GenBank/DDBJ whole genome shotgun (WGS) entry which is preliminary data.</text>
</comment>
<evidence type="ECO:0000313" key="1">
    <source>
        <dbReference type="EMBL" id="GFT03141.1"/>
    </source>
</evidence>
<protein>
    <submittedName>
        <fullName evidence="1">Uncharacterized protein</fullName>
    </submittedName>
</protein>